<dbReference type="Gene3D" id="3.40.50.880">
    <property type="match status" value="1"/>
</dbReference>
<protein>
    <recommendedName>
        <fullName evidence="3">CTP synthase (glutamine hydrolyzing)</fullName>
        <ecNumber evidence="3">6.3.4.2</ecNumber>
    </recommendedName>
</protein>
<dbReference type="InterPro" id="IPR004468">
    <property type="entry name" value="CTP_synthase"/>
</dbReference>
<evidence type="ECO:0000256" key="7">
    <source>
        <dbReference type="ARBA" id="ARBA00022962"/>
    </source>
</evidence>
<dbReference type="GO" id="GO:0003883">
    <property type="term" value="F:CTP synthase activity"/>
    <property type="evidence" value="ECO:0007669"/>
    <property type="project" value="UniProtKB-EC"/>
</dbReference>
<evidence type="ECO:0000256" key="2">
    <source>
        <dbReference type="ARBA" id="ARBA00007533"/>
    </source>
</evidence>
<dbReference type="GO" id="GO:0016740">
    <property type="term" value="F:transferase activity"/>
    <property type="evidence" value="ECO:0007669"/>
    <property type="project" value="UniProtKB-KW"/>
</dbReference>
<keyword evidence="11" id="KW-0808">Transferase</keyword>
<keyword evidence="12" id="KW-1185">Reference proteome</keyword>
<dbReference type="PROSITE" id="PS51273">
    <property type="entry name" value="GATASE_TYPE_1"/>
    <property type="match status" value="1"/>
</dbReference>
<dbReference type="GO" id="GO:0019856">
    <property type="term" value="P:pyrimidine nucleobase biosynthetic process"/>
    <property type="evidence" value="ECO:0007669"/>
    <property type="project" value="TreeGrafter"/>
</dbReference>
<dbReference type="NCBIfam" id="NF004836">
    <property type="entry name" value="PRK06186.1"/>
    <property type="match status" value="1"/>
</dbReference>
<keyword evidence="5" id="KW-0547">Nucleotide-binding</keyword>
<dbReference type="EMBL" id="SODV01000002">
    <property type="protein sequence ID" value="TDW97599.1"/>
    <property type="molecule type" value="Genomic_DNA"/>
</dbReference>
<evidence type="ECO:0000256" key="1">
    <source>
        <dbReference type="ARBA" id="ARBA00005171"/>
    </source>
</evidence>
<dbReference type="EC" id="6.3.4.2" evidence="3"/>
<dbReference type="PANTHER" id="PTHR11550:SF0">
    <property type="entry name" value="CTP SYNTHASE-RELATED"/>
    <property type="match status" value="1"/>
</dbReference>
<reference evidence="11 12" key="1">
    <citation type="submission" date="2019-03" db="EMBL/GenBank/DDBJ databases">
        <title>Genomic Encyclopedia of Type Strains, Phase IV (KMG-IV): sequencing the most valuable type-strain genomes for metagenomic binning, comparative biology and taxonomic classification.</title>
        <authorList>
            <person name="Goeker M."/>
        </authorList>
    </citation>
    <scope>NUCLEOTIDE SEQUENCE [LARGE SCALE GENOMIC DNA]</scope>
    <source>
        <strain evidence="11 12">DSM 100059</strain>
    </source>
</reference>
<comment type="pathway">
    <text evidence="1">Pyrimidine metabolism; CTP biosynthesis via de novo pathway; CTP from UDP: step 2/2.</text>
</comment>
<feature type="domain" description="Glutamine amidotransferase" evidence="10">
    <location>
        <begin position="21"/>
        <end position="222"/>
    </location>
</feature>
<name>A0A4R8DIL6_9BACT</name>
<evidence type="ECO:0000256" key="8">
    <source>
        <dbReference type="ARBA" id="ARBA00022975"/>
    </source>
</evidence>
<dbReference type="AlphaFoldDB" id="A0A4R8DIL6"/>
<comment type="catalytic activity">
    <reaction evidence="9">
        <text>UTP + L-glutamine + ATP + H2O = CTP + L-glutamate + ADP + phosphate + 2 H(+)</text>
        <dbReference type="Rhea" id="RHEA:26426"/>
        <dbReference type="ChEBI" id="CHEBI:15377"/>
        <dbReference type="ChEBI" id="CHEBI:15378"/>
        <dbReference type="ChEBI" id="CHEBI:29985"/>
        <dbReference type="ChEBI" id="CHEBI:30616"/>
        <dbReference type="ChEBI" id="CHEBI:37563"/>
        <dbReference type="ChEBI" id="CHEBI:43474"/>
        <dbReference type="ChEBI" id="CHEBI:46398"/>
        <dbReference type="ChEBI" id="CHEBI:58359"/>
        <dbReference type="ChEBI" id="CHEBI:456216"/>
        <dbReference type="EC" id="6.3.4.2"/>
    </reaction>
</comment>
<evidence type="ECO:0000256" key="6">
    <source>
        <dbReference type="ARBA" id="ARBA00022840"/>
    </source>
</evidence>
<dbReference type="SUPFAM" id="SSF52317">
    <property type="entry name" value="Class I glutamine amidotransferase-like"/>
    <property type="match status" value="1"/>
</dbReference>
<keyword evidence="6" id="KW-0067">ATP-binding</keyword>
<dbReference type="OrthoDB" id="3286005at2"/>
<dbReference type="GO" id="GO:0044210">
    <property type="term" value="P:'de novo' CTP biosynthetic process"/>
    <property type="evidence" value="ECO:0007669"/>
    <property type="project" value="UniProtKB-UniPathway"/>
</dbReference>
<sequence>MKLAIIGDFRKENATHVATNSALQHSIDFLGADLDFSWVHTTTIHHGFNPDDYQGFLIAPGSPYASMENVLEVIRFARLHLVPTLGTCGGFQHMIIEYARSVLKVADATHAETDPYASRLVITPLSCSLVGQRLDVSVLPGSRAFALVGASFTANYYCNFGLNPEYAAALDASGFRITGTDADGEVRILELDGHPFFMGTLFVPQASSTKERPQPLVTGFLEAVVVYSNP</sequence>
<dbReference type="InterPro" id="IPR017926">
    <property type="entry name" value="GATASE"/>
</dbReference>
<dbReference type="Pfam" id="PF00117">
    <property type="entry name" value="GATase"/>
    <property type="match status" value="1"/>
</dbReference>
<dbReference type="GO" id="GO:0005524">
    <property type="term" value="F:ATP binding"/>
    <property type="evidence" value="ECO:0007669"/>
    <property type="project" value="UniProtKB-KW"/>
</dbReference>
<dbReference type="InterPro" id="IPR029062">
    <property type="entry name" value="Class_I_gatase-like"/>
</dbReference>
<comment type="caution">
    <text evidence="11">The sequence shown here is derived from an EMBL/GenBank/DDBJ whole genome shotgun (WGS) entry which is preliminary data.</text>
</comment>
<dbReference type="GO" id="GO:0005829">
    <property type="term" value="C:cytosol"/>
    <property type="evidence" value="ECO:0007669"/>
    <property type="project" value="TreeGrafter"/>
</dbReference>
<evidence type="ECO:0000313" key="11">
    <source>
        <dbReference type="EMBL" id="TDW97599.1"/>
    </source>
</evidence>
<keyword evidence="8" id="KW-0665">Pyrimidine biosynthesis</keyword>
<dbReference type="PANTHER" id="PTHR11550">
    <property type="entry name" value="CTP SYNTHASE"/>
    <property type="match status" value="1"/>
</dbReference>
<evidence type="ECO:0000256" key="9">
    <source>
        <dbReference type="ARBA" id="ARBA00047781"/>
    </source>
</evidence>
<dbReference type="Proteomes" id="UP000294498">
    <property type="component" value="Unassembled WGS sequence"/>
</dbReference>
<evidence type="ECO:0000259" key="10">
    <source>
        <dbReference type="Pfam" id="PF00117"/>
    </source>
</evidence>
<dbReference type="UniPathway" id="UPA00159">
    <property type="reaction ID" value="UER00277"/>
</dbReference>
<evidence type="ECO:0000256" key="5">
    <source>
        <dbReference type="ARBA" id="ARBA00022741"/>
    </source>
</evidence>
<evidence type="ECO:0000256" key="3">
    <source>
        <dbReference type="ARBA" id="ARBA00012291"/>
    </source>
</evidence>
<keyword evidence="4" id="KW-0436">Ligase</keyword>
<dbReference type="GO" id="GO:0042802">
    <property type="term" value="F:identical protein binding"/>
    <property type="evidence" value="ECO:0007669"/>
    <property type="project" value="TreeGrafter"/>
</dbReference>
<proteinExistence type="inferred from homology"/>
<organism evidence="11 12">
    <name type="scientific">Dinghuibacter silviterrae</name>
    <dbReference type="NCBI Taxonomy" id="1539049"/>
    <lineage>
        <taxon>Bacteria</taxon>
        <taxon>Pseudomonadati</taxon>
        <taxon>Bacteroidota</taxon>
        <taxon>Chitinophagia</taxon>
        <taxon>Chitinophagales</taxon>
        <taxon>Chitinophagaceae</taxon>
        <taxon>Dinghuibacter</taxon>
    </lineage>
</organism>
<evidence type="ECO:0000256" key="4">
    <source>
        <dbReference type="ARBA" id="ARBA00022598"/>
    </source>
</evidence>
<evidence type="ECO:0000313" key="12">
    <source>
        <dbReference type="Proteomes" id="UP000294498"/>
    </source>
</evidence>
<dbReference type="RefSeq" id="WP_134000120.1">
    <property type="nucleotide sequence ID" value="NZ_SODV01000002.1"/>
</dbReference>
<comment type="similarity">
    <text evidence="2">Belongs to the CTP synthase family.</text>
</comment>
<accession>A0A4R8DIL6</accession>
<keyword evidence="7 11" id="KW-0315">Glutamine amidotransferase</keyword>
<gene>
    <name evidence="11" type="ORF">EDB95_5450</name>
</gene>